<accession>A0AAD7BGM8</accession>
<gene>
    <name evidence="2" type="ORF">FB45DRAFT_1093977</name>
</gene>
<keyword evidence="3" id="KW-1185">Reference proteome</keyword>
<evidence type="ECO:0000313" key="2">
    <source>
        <dbReference type="EMBL" id="KAJ7620050.1"/>
    </source>
</evidence>
<protein>
    <submittedName>
        <fullName evidence="2">Uncharacterized protein</fullName>
    </submittedName>
</protein>
<evidence type="ECO:0000256" key="1">
    <source>
        <dbReference type="SAM" id="SignalP"/>
    </source>
</evidence>
<sequence>MLAISFVLAAILSRVAVSAPAARALVFPRDNPSDTDLLLSCPGAAGSPAVERADRCTLVNIVNNPDTPVTTNVGDVQKNCEGGTDPIMLTVGGATTISSTTSANVDVGVDFDGISIGGGLSTGSTSSTTQSNST</sequence>
<feature type="signal peptide" evidence="1">
    <location>
        <begin position="1"/>
        <end position="18"/>
    </location>
</feature>
<dbReference type="EMBL" id="JARKIF010000017">
    <property type="protein sequence ID" value="KAJ7620050.1"/>
    <property type="molecule type" value="Genomic_DNA"/>
</dbReference>
<dbReference type="AlphaFoldDB" id="A0AAD7BGM8"/>
<dbReference type="Proteomes" id="UP001221142">
    <property type="component" value="Unassembled WGS sequence"/>
</dbReference>
<organism evidence="2 3">
    <name type="scientific">Roridomyces roridus</name>
    <dbReference type="NCBI Taxonomy" id="1738132"/>
    <lineage>
        <taxon>Eukaryota</taxon>
        <taxon>Fungi</taxon>
        <taxon>Dikarya</taxon>
        <taxon>Basidiomycota</taxon>
        <taxon>Agaricomycotina</taxon>
        <taxon>Agaricomycetes</taxon>
        <taxon>Agaricomycetidae</taxon>
        <taxon>Agaricales</taxon>
        <taxon>Marasmiineae</taxon>
        <taxon>Mycenaceae</taxon>
        <taxon>Roridomyces</taxon>
    </lineage>
</organism>
<feature type="chain" id="PRO_5042182902" evidence="1">
    <location>
        <begin position="19"/>
        <end position="134"/>
    </location>
</feature>
<reference evidence="2" key="1">
    <citation type="submission" date="2023-03" db="EMBL/GenBank/DDBJ databases">
        <title>Massive genome expansion in bonnet fungi (Mycena s.s.) driven by repeated elements and novel gene families across ecological guilds.</title>
        <authorList>
            <consortium name="Lawrence Berkeley National Laboratory"/>
            <person name="Harder C.B."/>
            <person name="Miyauchi S."/>
            <person name="Viragh M."/>
            <person name="Kuo A."/>
            <person name="Thoen E."/>
            <person name="Andreopoulos B."/>
            <person name="Lu D."/>
            <person name="Skrede I."/>
            <person name="Drula E."/>
            <person name="Henrissat B."/>
            <person name="Morin E."/>
            <person name="Kohler A."/>
            <person name="Barry K."/>
            <person name="LaButti K."/>
            <person name="Morin E."/>
            <person name="Salamov A."/>
            <person name="Lipzen A."/>
            <person name="Mereny Z."/>
            <person name="Hegedus B."/>
            <person name="Baldrian P."/>
            <person name="Stursova M."/>
            <person name="Weitz H."/>
            <person name="Taylor A."/>
            <person name="Grigoriev I.V."/>
            <person name="Nagy L.G."/>
            <person name="Martin F."/>
            <person name="Kauserud H."/>
        </authorList>
    </citation>
    <scope>NUCLEOTIDE SEQUENCE</scope>
    <source>
        <strain evidence="2">9284</strain>
    </source>
</reference>
<comment type="caution">
    <text evidence="2">The sequence shown here is derived from an EMBL/GenBank/DDBJ whole genome shotgun (WGS) entry which is preliminary data.</text>
</comment>
<keyword evidence="1" id="KW-0732">Signal</keyword>
<name>A0AAD7BGM8_9AGAR</name>
<proteinExistence type="predicted"/>
<evidence type="ECO:0000313" key="3">
    <source>
        <dbReference type="Proteomes" id="UP001221142"/>
    </source>
</evidence>